<keyword evidence="3" id="KW-1185">Reference proteome</keyword>
<dbReference type="EMBL" id="SGPL01000484">
    <property type="protein sequence ID" value="THH12047.1"/>
    <property type="molecule type" value="Genomic_DNA"/>
</dbReference>
<dbReference type="AlphaFoldDB" id="A0A4S4LJN3"/>
<proteinExistence type="predicted"/>
<feature type="region of interest" description="Disordered" evidence="1">
    <location>
        <begin position="1"/>
        <end position="30"/>
    </location>
</feature>
<evidence type="ECO:0000313" key="2">
    <source>
        <dbReference type="EMBL" id="THH12047.1"/>
    </source>
</evidence>
<comment type="caution">
    <text evidence="2">The sequence shown here is derived from an EMBL/GenBank/DDBJ whole genome shotgun (WGS) entry which is preliminary data.</text>
</comment>
<evidence type="ECO:0000256" key="1">
    <source>
        <dbReference type="SAM" id="MobiDB-lite"/>
    </source>
</evidence>
<organism evidence="2 3">
    <name type="scientific">Bondarzewia mesenterica</name>
    <dbReference type="NCBI Taxonomy" id="1095465"/>
    <lineage>
        <taxon>Eukaryota</taxon>
        <taxon>Fungi</taxon>
        <taxon>Dikarya</taxon>
        <taxon>Basidiomycota</taxon>
        <taxon>Agaricomycotina</taxon>
        <taxon>Agaricomycetes</taxon>
        <taxon>Russulales</taxon>
        <taxon>Bondarzewiaceae</taxon>
        <taxon>Bondarzewia</taxon>
    </lineage>
</organism>
<protein>
    <submittedName>
        <fullName evidence="2">Uncharacterized protein</fullName>
    </submittedName>
</protein>
<accession>A0A4S4LJN3</accession>
<sequence>MISLDNVHQLKEGSTNAHSGGGGRTGSKADRLGKWTEFWEMGCSVTPRPPPSWNEKWVVQVGGADAGRGGRVGLRRRGLDVNVFVGGDRRESSRDLTGETGEAGGASTVSSVTMGISVNGADLRVKTKPRPVWRGEIEFGMWSTVKSVMMDDDANSRERLTLK</sequence>
<dbReference type="Proteomes" id="UP000310158">
    <property type="component" value="Unassembled WGS sequence"/>
</dbReference>
<reference evidence="2 3" key="1">
    <citation type="submission" date="2019-02" db="EMBL/GenBank/DDBJ databases">
        <title>Genome sequencing of the rare red list fungi Bondarzewia mesenterica.</title>
        <authorList>
            <person name="Buettner E."/>
            <person name="Kellner H."/>
        </authorList>
    </citation>
    <scope>NUCLEOTIDE SEQUENCE [LARGE SCALE GENOMIC DNA]</scope>
    <source>
        <strain evidence="2 3">DSM 108281</strain>
    </source>
</reference>
<gene>
    <name evidence="2" type="ORF">EW146_g7835</name>
</gene>
<evidence type="ECO:0000313" key="3">
    <source>
        <dbReference type="Proteomes" id="UP000310158"/>
    </source>
</evidence>
<name>A0A4S4LJN3_9AGAM</name>